<sequence length="407" mass="43886">MAKPRKPSQDLLLPGATGWERWTGPAGGACTLVADYGPAAVGVFGKEAQTRLLALPLGHVWVLPAWLQGEVAHLRDMAALHLERLGVTVTDAAHGLQVRPLLAREGAHLVCMTALKEAHAPLWDTVRLPDEVLLSADCLPLPAHAMVIYRELGKLMLVITNGPEMVYASPLSAHVLDDHALGEVNHLCVQLGFQGVLGQVQNIVLWLEDEGDLEQVKRVTGLAAVREPRPAPVMPVAGRSTLVPPEILAARAQQAQSARTRLLVLTAGFAVAAAVAVMAVLIALATQERDLLRDRVAELTPQASQVMDQKRSWLEAAPAVDPTRFPMQVLLDCQVPGAAAEVSMTHFEWLPDRLLLRGRMPSPSLALQYAKEITEVEGLMPYAWETPAPVIASDNSATFELKGALKP</sequence>
<keyword evidence="1" id="KW-0472">Membrane</keyword>
<keyword evidence="1" id="KW-0812">Transmembrane</keyword>
<dbReference type="EMBL" id="SOCA01000012">
    <property type="protein sequence ID" value="TDU64066.1"/>
    <property type="molecule type" value="Genomic_DNA"/>
</dbReference>
<evidence type="ECO:0000313" key="2">
    <source>
        <dbReference type="EMBL" id="TDU64066.1"/>
    </source>
</evidence>
<feature type="transmembrane region" description="Helical" evidence="1">
    <location>
        <begin position="262"/>
        <end position="285"/>
    </location>
</feature>
<dbReference type="RefSeq" id="WP_166647408.1">
    <property type="nucleotide sequence ID" value="NZ_SOCA01000012.1"/>
</dbReference>
<evidence type="ECO:0000256" key="1">
    <source>
        <dbReference type="SAM" id="Phobius"/>
    </source>
</evidence>
<reference evidence="2 3" key="1">
    <citation type="submission" date="2019-03" db="EMBL/GenBank/DDBJ databases">
        <title>Genomic Encyclopedia of Archaeal and Bacterial Type Strains, Phase II (KMG-II): from individual species to whole genera.</title>
        <authorList>
            <person name="Goeker M."/>
        </authorList>
    </citation>
    <scope>NUCLEOTIDE SEQUENCE [LARGE SCALE GENOMIC DNA]</scope>
    <source>
        <strain evidence="2 3">ATCC 25309</strain>
    </source>
</reference>
<dbReference type="AlphaFoldDB" id="A0A4R7RK42"/>
<organism evidence="2 3">
    <name type="scientific">Prosthecobacter fusiformis</name>
    <dbReference type="NCBI Taxonomy" id="48464"/>
    <lineage>
        <taxon>Bacteria</taxon>
        <taxon>Pseudomonadati</taxon>
        <taxon>Verrucomicrobiota</taxon>
        <taxon>Verrucomicrobiia</taxon>
        <taxon>Verrucomicrobiales</taxon>
        <taxon>Verrucomicrobiaceae</taxon>
        <taxon>Prosthecobacter</taxon>
    </lineage>
</organism>
<proteinExistence type="predicted"/>
<dbReference type="Proteomes" id="UP000295662">
    <property type="component" value="Unassembled WGS sequence"/>
</dbReference>
<keyword evidence="3" id="KW-1185">Reference proteome</keyword>
<comment type="caution">
    <text evidence="2">The sequence shown here is derived from an EMBL/GenBank/DDBJ whole genome shotgun (WGS) entry which is preliminary data.</text>
</comment>
<keyword evidence="1" id="KW-1133">Transmembrane helix</keyword>
<name>A0A4R7RK42_9BACT</name>
<protein>
    <submittedName>
        <fullName evidence="2">Uncharacterized protein</fullName>
    </submittedName>
</protein>
<gene>
    <name evidence="2" type="ORF">EI77_04250</name>
</gene>
<evidence type="ECO:0000313" key="3">
    <source>
        <dbReference type="Proteomes" id="UP000295662"/>
    </source>
</evidence>
<accession>A0A4R7RK42</accession>